<feature type="compositionally biased region" description="Basic and acidic residues" evidence="14">
    <location>
        <begin position="1220"/>
        <end position="1234"/>
    </location>
</feature>
<dbReference type="GO" id="GO:0019888">
    <property type="term" value="F:protein phosphatase regulator activity"/>
    <property type="evidence" value="ECO:0007669"/>
    <property type="project" value="TreeGrafter"/>
</dbReference>
<comment type="similarity">
    <text evidence="3">Belongs to the MnmA/TRMU family.</text>
</comment>
<dbReference type="GO" id="GO:0019903">
    <property type="term" value="F:protein phosphatase binding"/>
    <property type="evidence" value="ECO:0007669"/>
    <property type="project" value="InterPro"/>
</dbReference>
<evidence type="ECO:0000256" key="11">
    <source>
        <dbReference type="ARBA" id="ARBA00023157"/>
    </source>
</evidence>
<feature type="region of interest" description="Disordered" evidence="14">
    <location>
        <begin position="888"/>
        <end position="1028"/>
    </location>
</feature>
<dbReference type="GO" id="GO:0000049">
    <property type="term" value="F:tRNA binding"/>
    <property type="evidence" value="ECO:0007669"/>
    <property type="project" value="UniProtKB-KW"/>
</dbReference>
<feature type="compositionally biased region" description="Polar residues" evidence="14">
    <location>
        <begin position="995"/>
        <end position="1005"/>
    </location>
</feature>
<dbReference type="Proteomes" id="UP001215151">
    <property type="component" value="Unassembled WGS sequence"/>
</dbReference>
<name>A0AAD7X7E3_9APHY</name>
<keyword evidence="5" id="KW-0820">tRNA-binding</keyword>
<evidence type="ECO:0000256" key="10">
    <source>
        <dbReference type="ARBA" id="ARBA00022884"/>
    </source>
</evidence>
<dbReference type="Pfam" id="PF20258">
    <property type="entry name" value="tRNA_Me_trans_C"/>
    <property type="match status" value="1"/>
</dbReference>
<proteinExistence type="inferred from homology"/>
<evidence type="ECO:0000256" key="14">
    <source>
        <dbReference type="SAM" id="MobiDB-lite"/>
    </source>
</evidence>
<dbReference type="EMBL" id="JAPEVG010000314">
    <property type="protein sequence ID" value="KAJ8468933.1"/>
    <property type="molecule type" value="Genomic_DNA"/>
</dbReference>
<dbReference type="Pfam" id="PF03054">
    <property type="entry name" value="tRNA_Me_trans"/>
    <property type="match status" value="1"/>
</dbReference>
<dbReference type="PANTHER" id="PTHR12634">
    <property type="entry name" value="SIT4 YEAST -ASSOCIATING PROTEIN-RELATED"/>
    <property type="match status" value="1"/>
</dbReference>
<evidence type="ECO:0000256" key="2">
    <source>
        <dbReference type="ARBA" id="ARBA00006180"/>
    </source>
</evidence>
<dbReference type="SUPFAM" id="SSF52402">
    <property type="entry name" value="Adenine nucleotide alpha hydrolases-like"/>
    <property type="match status" value="1"/>
</dbReference>
<dbReference type="GO" id="GO:0005634">
    <property type="term" value="C:nucleus"/>
    <property type="evidence" value="ECO:0007669"/>
    <property type="project" value="TreeGrafter"/>
</dbReference>
<dbReference type="InterPro" id="IPR014729">
    <property type="entry name" value="Rossmann-like_a/b/a_fold"/>
</dbReference>
<dbReference type="InterPro" id="IPR007587">
    <property type="entry name" value="SAPS"/>
</dbReference>
<dbReference type="NCBIfam" id="NF001138">
    <property type="entry name" value="PRK00143.1"/>
    <property type="match status" value="1"/>
</dbReference>
<evidence type="ECO:0000256" key="4">
    <source>
        <dbReference type="ARBA" id="ARBA00011953"/>
    </source>
</evidence>
<keyword evidence="18" id="KW-1185">Reference proteome</keyword>
<feature type="domain" description="tRNA-specific 2-thiouridylase MnmA-like C-terminal" evidence="15">
    <location>
        <begin position="319"/>
        <end position="397"/>
    </location>
</feature>
<dbReference type="NCBIfam" id="TIGR00420">
    <property type="entry name" value="trmU"/>
    <property type="match status" value="1"/>
</dbReference>
<dbReference type="FunFam" id="3.40.50.620:FF:000115">
    <property type="entry name" value="tRNA-specific 2-thiouridylase MnmA"/>
    <property type="match status" value="1"/>
</dbReference>
<evidence type="ECO:0000256" key="6">
    <source>
        <dbReference type="ARBA" id="ARBA00022679"/>
    </source>
</evidence>
<keyword evidence="8" id="KW-0547">Nucleotide-binding</keyword>
<evidence type="ECO:0000256" key="12">
    <source>
        <dbReference type="ARBA" id="ARBA00023306"/>
    </source>
</evidence>
<organism evidence="17 18">
    <name type="scientific">Trametes cubensis</name>
    <dbReference type="NCBI Taxonomy" id="1111947"/>
    <lineage>
        <taxon>Eukaryota</taxon>
        <taxon>Fungi</taxon>
        <taxon>Dikarya</taxon>
        <taxon>Basidiomycota</taxon>
        <taxon>Agaricomycotina</taxon>
        <taxon>Agaricomycetes</taxon>
        <taxon>Polyporales</taxon>
        <taxon>Polyporaceae</taxon>
        <taxon>Trametes</taxon>
    </lineage>
</organism>
<evidence type="ECO:0000256" key="3">
    <source>
        <dbReference type="ARBA" id="ARBA00006191"/>
    </source>
</evidence>
<evidence type="ECO:0000256" key="7">
    <source>
        <dbReference type="ARBA" id="ARBA00022694"/>
    </source>
</evidence>
<feature type="region of interest" description="Disordered" evidence="14">
    <location>
        <begin position="1381"/>
        <end position="1400"/>
    </location>
</feature>
<comment type="caution">
    <text evidence="17">The sequence shown here is derived from an EMBL/GenBank/DDBJ whole genome shotgun (WGS) entry which is preliminary data.</text>
</comment>
<dbReference type="GO" id="GO:0005829">
    <property type="term" value="C:cytosol"/>
    <property type="evidence" value="ECO:0007669"/>
    <property type="project" value="TreeGrafter"/>
</dbReference>
<dbReference type="Gene3D" id="2.40.30.10">
    <property type="entry name" value="Translation factors"/>
    <property type="match status" value="1"/>
</dbReference>
<keyword evidence="7" id="KW-0819">tRNA processing</keyword>
<keyword evidence="11" id="KW-1015">Disulfide bond</keyword>
<feature type="compositionally biased region" description="Low complexity" evidence="14">
    <location>
        <begin position="1006"/>
        <end position="1017"/>
    </location>
</feature>
<comment type="catalytic activity">
    <reaction evidence="13">
        <text>5-taurinomethyluridine(34) in tRNA + S-sulfanyl-L-cysteinyl-[protein] + AH2 + ATP = 5-taurinomethyl-2-thiouridine(34) in tRNA + L-cysteinyl-[protein] + A + AMP + diphosphate + H(+)</text>
        <dbReference type="Rhea" id="RHEA:47040"/>
        <dbReference type="Rhea" id="RHEA-COMP:10131"/>
        <dbReference type="Rhea" id="RHEA-COMP:11726"/>
        <dbReference type="Rhea" id="RHEA-COMP:11732"/>
        <dbReference type="Rhea" id="RHEA-COMP:11733"/>
        <dbReference type="ChEBI" id="CHEBI:13193"/>
        <dbReference type="ChEBI" id="CHEBI:15378"/>
        <dbReference type="ChEBI" id="CHEBI:17499"/>
        <dbReference type="ChEBI" id="CHEBI:29950"/>
        <dbReference type="ChEBI" id="CHEBI:30616"/>
        <dbReference type="ChEBI" id="CHEBI:33019"/>
        <dbReference type="ChEBI" id="CHEBI:61963"/>
        <dbReference type="ChEBI" id="CHEBI:87171"/>
        <dbReference type="ChEBI" id="CHEBI:87172"/>
        <dbReference type="ChEBI" id="CHEBI:456215"/>
        <dbReference type="EC" id="2.8.1.14"/>
    </reaction>
</comment>
<dbReference type="Pfam" id="PF04499">
    <property type="entry name" value="SAPS"/>
    <property type="match status" value="1"/>
</dbReference>
<comment type="similarity">
    <text evidence="2">Belongs to the SAPS family.</text>
</comment>
<dbReference type="Gene3D" id="3.40.50.620">
    <property type="entry name" value="HUPs"/>
    <property type="match status" value="1"/>
</dbReference>
<dbReference type="EC" id="2.8.1.14" evidence="4"/>
<feature type="region of interest" description="Disordered" evidence="14">
    <location>
        <begin position="1204"/>
        <end position="1251"/>
    </location>
</feature>
<keyword evidence="9" id="KW-0067">ATP-binding</keyword>
<feature type="compositionally biased region" description="Basic and acidic residues" evidence="14">
    <location>
        <begin position="1417"/>
        <end position="1438"/>
    </location>
</feature>
<evidence type="ECO:0000259" key="16">
    <source>
        <dbReference type="Pfam" id="PF20259"/>
    </source>
</evidence>
<comment type="function">
    <text evidence="1">Catalyzes the 2-thiolation of uridine at the wobble position (U34) of mitochondrial tRNA(Lys), tRNA(Glu) and tRNA(Gln). Required for the formation of 5-taurinomethyl-2-thiouridine (tm5s2U) of mitochondrial tRNA(Lys), tRNA(Glu), and tRNA(Gln) at the wobble position. ATP is required to activate the C2 atom of the wobble base.</text>
</comment>
<dbReference type="Gene3D" id="2.30.30.280">
    <property type="entry name" value="Adenine nucleotide alpha hydrolases-like domains"/>
    <property type="match status" value="1"/>
</dbReference>
<evidence type="ECO:0000259" key="15">
    <source>
        <dbReference type="Pfam" id="PF20258"/>
    </source>
</evidence>
<keyword evidence="12" id="KW-0131">Cell cycle</keyword>
<feature type="compositionally biased region" description="Acidic residues" evidence="14">
    <location>
        <begin position="923"/>
        <end position="942"/>
    </location>
</feature>
<dbReference type="GO" id="GO:0008033">
    <property type="term" value="P:tRNA processing"/>
    <property type="evidence" value="ECO:0007669"/>
    <property type="project" value="UniProtKB-KW"/>
</dbReference>
<accession>A0AAD7X7E3</accession>
<evidence type="ECO:0000256" key="8">
    <source>
        <dbReference type="ARBA" id="ARBA00022741"/>
    </source>
</evidence>
<sequence length="1438" mass="159610">MKAWPSALLRSLPMLRTHSASLTPRKGDKVVVAMSGGVDSSVTAKLLAEQDFDLSAIFMRNWDTRDESGSDHGCEWKKDWEDVQRVCRMLSIPCEMVDLSREYWTRVFEPALALWETGDTPNPDIWCNREVKFGALVDRLTQKDAWLATGHYANKTWARPPLSHSNIFAYDKIPTRPQLRRPADRTKDQTYYLAAIPETSLARALFPLAPYKKTEVREMAHNWNLPTASREESMGICFVGEKRRFDDFISQYIPPKPGPIIDLTNGRTIGRHQGLYTFTIGQNARVKGMHQKMFIARKDASKNALYVVPGSNHPALYSSSIVVDKWKWIWEDAPPSEIDTPKGFLAQVQYRHRMLDVPCRVHRQDDGTIRIDFRDPQNSVATGQVAAIWKRDWCLGCVSIAGDDPPHEPCQGSRKATAAGFDRVKECSDRPGGFGFHNAFTIDSLLDREDVSLEAILDEDDLLQECKSQNTRLIDYFSRVDVLQRLLGYVTGQIEGDEKGSFKYPYVATEVLCSEIWSIVDTCVNRQNQLLVPFWETVLDKSPEEMKSQVMMATHFAKVNVTFLSKKPAEMLAFIQSQPDIVERILRHIESPPFADLLVRIIQLDEHPAGAGVLDWLSRENLMSRLIDLLSPAHSSDMHTVVAELIKGIISMAAPSPAAGVSDGSNILPASNIFARELAHRTNVTKLVNYILCDFGTQGQSQSDTPVRESASDSLCKPLSPESAASSVVQSICIIIELIRQNNSDYFEPYLFHTLRNRLIQVQQQLQMNPTGGGRETLEAAMKEMVNRMGVVHLGPVLDLMCDNLDRLQQFLKQPRSLNGPVLTTVGSLPPLTFERYRICELYAELLHCSNMTLLNRSPEYDHLYDSEGRLQGGLSALEELAQVIAIGNGSGDNDGMDDDEDDEVESAHEFPVSHAPSSTLTDSDDDMSGDEPGSSDDDAMEEIAMYDSPAPEASPGPAPPESPASIADSPAASPAASVPSPSTSPSDIAAFPQHRQNSWSSDTEAPTSRPRSASSRRSIRRSTRETLAGRPVLGERLKQRFLETNVASTLLDLFFDFPWNNFLHSVVYDLIHQILTGRVDGGYNRELTIALFRDARLMHRIIEGSQRNDIESSKPKGVRLGYMGHLTLISEDVIGALEHLPPDLRLQIAQYAPQPEWDEYVTGRYKETKKKDTSLLGGGKPVIAPSMRSANAAQWKVDEADAVATPAPGRPEQSPAAEMKGEFRRTSRVREGSADFSSMPMEEEDEEFDSAPSRFANYLVQEIQSSDHLNSSDEASDEEEDGGWLAQSTFELRPPPVTARQHEDGRRPLSSTSFDDSFVPAGSSHPSFQDPFDDDTFGPFSDNAAASGSDPFTFASNSATEEFMEDSSFDSFGDFGDFQSAGSGSFEAEGTLTPTGADSWSFASASSGGSFEDNFATDRRVAEAAAREQDERTARDN</sequence>
<evidence type="ECO:0000256" key="13">
    <source>
        <dbReference type="ARBA" id="ARBA00049564"/>
    </source>
</evidence>
<evidence type="ECO:0000256" key="1">
    <source>
        <dbReference type="ARBA" id="ARBA00003986"/>
    </source>
</evidence>
<evidence type="ECO:0000256" key="9">
    <source>
        <dbReference type="ARBA" id="ARBA00022840"/>
    </source>
</evidence>
<keyword evidence="6" id="KW-0808">Transferase</keyword>
<evidence type="ECO:0000313" key="17">
    <source>
        <dbReference type="EMBL" id="KAJ8468933.1"/>
    </source>
</evidence>
<evidence type="ECO:0000256" key="5">
    <source>
        <dbReference type="ARBA" id="ARBA00022555"/>
    </source>
</evidence>
<dbReference type="GO" id="GO:0016783">
    <property type="term" value="F:sulfurtransferase activity"/>
    <property type="evidence" value="ECO:0007669"/>
    <property type="project" value="InterPro"/>
</dbReference>
<dbReference type="InterPro" id="IPR023382">
    <property type="entry name" value="MnmA-like_central_sf"/>
</dbReference>
<reference evidence="17" key="1">
    <citation type="submission" date="2022-11" db="EMBL/GenBank/DDBJ databases">
        <title>Genome Sequence of Cubamyces cubensis.</title>
        <authorList>
            <person name="Buettner E."/>
        </authorList>
    </citation>
    <scope>NUCLEOTIDE SEQUENCE</scope>
    <source>
        <strain evidence="17">MPL-01</strain>
    </source>
</reference>
<feature type="compositionally biased region" description="Acidic residues" evidence="14">
    <location>
        <begin position="895"/>
        <end position="905"/>
    </location>
</feature>
<dbReference type="FunFam" id="2.30.30.280:FF:000001">
    <property type="entry name" value="tRNA-specific 2-thiouridylase MnmA"/>
    <property type="match status" value="1"/>
</dbReference>
<evidence type="ECO:0000313" key="18">
    <source>
        <dbReference type="Proteomes" id="UP001215151"/>
    </source>
</evidence>
<feature type="compositionally biased region" description="Low complexity" evidence="14">
    <location>
        <begin position="964"/>
        <end position="987"/>
    </location>
</feature>
<dbReference type="InterPro" id="IPR046885">
    <property type="entry name" value="MnmA-like_C"/>
</dbReference>
<keyword evidence="10" id="KW-0694">RNA-binding</keyword>
<feature type="region of interest" description="Disordered" evidence="14">
    <location>
        <begin position="1405"/>
        <end position="1438"/>
    </location>
</feature>
<feature type="domain" description="tRNA-specific 2-thiouridylase MnmA-like central" evidence="16">
    <location>
        <begin position="247"/>
        <end position="308"/>
    </location>
</feature>
<dbReference type="CDD" id="cd01998">
    <property type="entry name" value="MnmA_TRMU-like"/>
    <property type="match status" value="1"/>
</dbReference>
<feature type="region of interest" description="Disordered" evidence="14">
    <location>
        <begin position="1265"/>
        <end position="1360"/>
    </location>
</feature>
<gene>
    <name evidence="17" type="ORF">ONZ51_g9330</name>
</gene>
<dbReference type="GO" id="GO:0005524">
    <property type="term" value="F:ATP binding"/>
    <property type="evidence" value="ECO:0007669"/>
    <property type="project" value="UniProtKB-KW"/>
</dbReference>
<dbReference type="InterPro" id="IPR004506">
    <property type="entry name" value="MnmA-like"/>
</dbReference>
<feature type="compositionally biased region" description="Pro residues" evidence="14">
    <location>
        <begin position="953"/>
        <end position="963"/>
    </location>
</feature>
<protein>
    <recommendedName>
        <fullName evidence="4">tRNA-5-taurinomethyluridine 2-sulfurtransferase</fullName>
        <ecNumber evidence="4">2.8.1.14</ecNumber>
    </recommendedName>
</protein>
<dbReference type="Pfam" id="PF20259">
    <property type="entry name" value="tRNA_Me_trans_M"/>
    <property type="match status" value="1"/>
</dbReference>
<dbReference type="InterPro" id="IPR046884">
    <property type="entry name" value="MnmA-like_central"/>
</dbReference>
<dbReference type="PANTHER" id="PTHR12634:SF8">
    <property type="entry name" value="FIERY MOUNTAIN, ISOFORM D"/>
    <property type="match status" value="1"/>
</dbReference>